<dbReference type="PROSITE" id="PS50067">
    <property type="entry name" value="KINESIN_MOTOR_2"/>
    <property type="match status" value="1"/>
</dbReference>
<feature type="domain" description="Kinesin motor" evidence="7">
    <location>
        <begin position="88"/>
        <end position="402"/>
    </location>
</feature>
<dbReference type="InterPro" id="IPR027640">
    <property type="entry name" value="Kinesin-like_fam"/>
</dbReference>
<sequence length="509" mass="57088">MQMEEMLILESRLASGKIDIHPKARKTRSRTDSTEISESSCSTSSTSKSLEPCSSFKSPSTEPFESKYQLERARNAALCSRLQTLCGNIHVVCRVRPVLERISAIRIVSASDVAIHLSSNTQISPNESSYWKTFSFDRVFGPMETQAQLFSHVEPIAQSVVDGYNACIFAYGQTGSGKTYTMQGTDQNPGVNHRILEYLMTASDGFRVQLGALEIYNDTLRDLSDNTNTQHLELRQNEDKHIHIAGLQMQSVSTMNQALSILTAYHHNRVCGTTQIHAESSRSHLIVIVQLISIEPPQSVCGKLYLVDLAGSERVKKSCVGGVMLKEAAHINKSLSALADVMEALDKKAAFVPYRNSKLTFLLQDVLQASCKTLMIVNIAPEIDTASETYRSLQLATRARNVVIRKAIRKNPSKHFSAEENTLQTQLDAVTRRNAELQKKLKALGQTQLQCDNAKQLLERRIRELSSKWNAECKQRKCLENAVKRLEMEIQKLQKIERVTRKSGSRSWK</sequence>
<dbReference type="GO" id="GO:0005524">
    <property type="term" value="F:ATP binding"/>
    <property type="evidence" value="ECO:0007669"/>
    <property type="project" value="UniProtKB-UniRule"/>
</dbReference>
<keyword evidence="4" id="KW-0493">Microtubule</keyword>
<reference evidence="8" key="2">
    <citation type="submission" date="2011-02" db="EMBL/GenBank/DDBJ databases">
        <authorList>
            <person name="MacLean D."/>
        </authorList>
    </citation>
    <scope>NUCLEOTIDE SEQUENCE</scope>
</reference>
<evidence type="ECO:0000256" key="6">
    <source>
        <dbReference type="SAM" id="MobiDB-lite"/>
    </source>
</evidence>
<accession>F0W4R4</accession>
<evidence type="ECO:0000259" key="7">
    <source>
        <dbReference type="PROSITE" id="PS50067"/>
    </source>
</evidence>
<evidence type="ECO:0000256" key="5">
    <source>
        <dbReference type="SAM" id="Coils"/>
    </source>
</evidence>
<feature type="coiled-coil region" evidence="5">
    <location>
        <begin position="420"/>
        <end position="447"/>
    </location>
</feature>
<comment type="similarity">
    <text evidence="3 4">Belongs to the TRAFAC class myosin-kinesin ATPase superfamily. Kinesin family.</text>
</comment>
<name>F0W4R4_9STRA</name>
<dbReference type="InterPro" id="IPR027417">
    <property type="entry name" value="P-loop_NTPase"/>
</dbReference>
<feature type="compositionally biased region" description="Low complexity" evidence="6">
    <location>
        <begin position="34"/>
        <end position="55"/>
    </location>
</feature>
<dbReference type="Gene3D" id="3.40.850.10">
    <property type="entry name" value="Kinesin motor domain"/>
    <property type="match status" value="1"/>
</dbReference>
<dbReference type="HOGENOM" id="CLU_001485_2_2_1"/>
<dbReference type="EMBL" id="FR824063">
    <property type="protein sequence ID" value="CCA16099.1"/>
    <property type="molecule type" value="Genomic_DNA"/>
</dbReference>
<dbReference type="PANTHER" id="PTHR47972">
    <property type="entry name" value="KINESIN-LIKE PROTEIN KLP-3"/>
    <property type="match status" value="1"/>
</dbReference>
<dbReference type="GO" id="GO:0007018">
    <property type="term" value="P:microtubule-based movement"/>
    <property type="evidence" value="ECO:0007669"/>
    <property type="project" value="InterPro"/>
</dbReference>
<feature type="region of interest" description="Disordered" evidence="6">
    <location>
        <begin position="19"/>
        <end position="62"/>
    </location>
</feature>
<dbReference type="AlphaFoldDB" id="F0W4R4"/>
<dbReference type="InterPro" id="IPR001752">
    <property type="entry name" value="Kinesin_motor_dom"/>
</dbReference>
<dbReference type="InterPro" id="IPR036961">
    <property type="entry name" value="Kinesin_motor_dom_sf"/>
</dbReference>
<reference evidence="8" key="1">
    <citation type="journal article" date="2011" name="PLoS Biol.">
        <title>Gene gain and loss during evolution of obligate parasitism in the white rust pathogen of Arabidopsis thaliana.</title>
        <authorList>
            <person name="Kemen E."/>
            <person name="Gardiner A."/>
            <person name="Schultz-Larsen T."/>
            <person name="Kemen A.C."/>
            <person name="Balmuth A.L."/>
            <person name="Robert-Seilaniantz A."/>
            <person name="Bailey K."/>
            <person name="Holub E."/>
            <person name="Studholme D.J."/>
            <person name="Maclean D."/>
            <person name="Jones J.D."/>
        </authorList>
    </citation>
    <scope>NUCLEOTIDE SEQUENCE</scope>
</reference>
<dbReference type="GO" id="GO:0005874">
    <property type="term" value="C:microtubule"/>
    <property type="evidence" value="ECO:0007669"/>
    <property type="project" value="UniProtKB-KW"/>
</dbReference>
<dbReference type="SMART" id="SM00129">
    <property type="entry name" value="KISc"/>
    <property type="match status" value="1"/>
</dbReference>
<dbReference type="Pfam" id="PF00225">
    <property type="entry name" value="Kinesin"/>
    <property type="match status" value="1"/>
</dbReference>
<keyword evidence="3 4" id="KW-0505">Motor protein</keyword>
<evidence type="ECO:0000313" key="8">
    <source>
        <dbReference type="EMBL" id="CCA16099.1"/>
    </source>
</evidence>
<keyword evidence="1 3" id="KW-0547">Nucleotide-binding</keyword>
<dbReference type="GO" id="GO:0008017">
    <property type="term" value="F:microtubule binding"/>
    <property type="evidence" value="ECO:0007669"/>
    <property type="project" value="InterPro"/>
</dbReference>
<evidence type="ECO:0000256" key="4">
    <source>
        <dbReference type="RuleBase" id="RU000394"/>
    </source>
</evidence>
<protein>
    <recommendedName>
        <fullName evidence="4">Kinesin-like protein</fullName>
    </recommendedName>
</protein>
<proteinExistence type="inferred from homology"/>
<feature type="binding site" evidence="3">
    <location>
        <begin position="172"/>
        <end position="179"/>
    </location>
    <ligand>
        <name>ATP</name>
        <dbReference type="ChEBI" id="CHEBI:30616"/>
    </ligand>
</feature>
<organism evidence="8">
    <name type="scientific">Albugo laibachii Nc14</name>
    <dbReference type="NCBI Taxonomy" id="890382"/>
    <lineage>
        <taxon>Eukaryota</taxon>
        <taxon>Sar</taxon>
        <taxon>Stramenopiles</taxon>
        <taxon>Oomycota</taxon>
        <taxon>Peronosporomycetes</taxon>
        <taxon>Albuginales</taxon>
        <taxon>Albuginaceae</taxon>
        <taxon>Albugo</taxon>
    </lineage>
</organism>
<gene>
    <name evidence="8" type="primary">AlNc14C18G1885</name>
    <name evidence="8" type="ORF">ALNC14_022420</name>
</gene>
<keyword evidence="2 3" id="KW-0067">ATP-binding</keyword>
<evidence type="ECO:0000256" key="3">
    <source>
        <dbReference type="PROSITE-ProRule" id="PRU00283"/>
    </source>
</evidence>
<evidence type="ECO:0000256" key="1">
    <source>
        <dbReference type="ARBA" id="ARBA00022741"/>
    </source>
</evidence>
<dbReference type="PROSITE" id="PS00411">
    <property type="entry name" value="KINESIN_MOTOR_1"/>
    <property type="match status" value="1"/>
</dbReference>
<dbReference type="GO" id="GO:0003777">
    <property type="term" value="F:microtubule motor activity"/>
    <property type="evidence" value="ECO:0007669"/>
    <property type="project" value="InterPro"/>
</dbReference>
<dbReference type="InterPro" id="IPR019821">
    <property type="entry name" value="Kinesin_motor_CS"/>
</dbReference>
<dbReference type="SUPFAM" id="SSF52540">
    <property type="entry name" value="P-loop containing nucleoside triphosphate hydrolases"/>
    <property type="match status" value="1"/>
</dbReference>
<dbReference type="PRINTS" id="PR00380">
    <property type="entry name" value="KINESINHEAVY"/>
</dbReference>
<dbReference type="PANTHER" id="PTHR47972:SF28">
    <property type="entry name" value="KINESIN-LIKE PROTEIN KLP-3"/>
    <property type="match status" value="1"/>
</dbReference>
<keyword evidence="5" id="KW-0175">Coiled coil</keyword>
<evidence type="ECO:0000256" key="2">
    <source>
        <dbReference type="ARBA" id="ARBA00022840"/>
    </source>
</evidence>